<keyword evidence="2" id="KW-0472">Membrane</keyword>
<evidence type="ECO:0000256" key="1">
    <source>
        <dbReference type="SAM" id="MobiDB-lite"/>
    </source>
</evidence>
<feature type="transmembrane region" description="Helical" evidence="2">
    <location>
        <begin position="108"/>
        <end position="128"/>
    </location>
</feature>
<organism evidence="3 4">
    <name type="scientific">Mycolicibacterium flavescens</name>
    <name type="common">Mycobacterium flavescens</name>
    <dbReference type="NCBI Taxonomy" id="1776"/>
    <lineage>
        <taxon>Bacteria</taxon>
        <taxon>Bacillati</taxon>
        <taxon>Actinomycetota</taxon>
        <taxon>Actinomycetes</taxon>
        <taxon>Mycobacteriales</taxon>
        <taxon>Mycobacteriaceae</taxon>
        <taxon>Mycolicibacterium</taxon>
    </lineage>
</organism>
<name>A0A1E3R6T0_MYCFV</name>
<dbReference type="AlphaFoldDB" id="A0A1E3R6T0"/>
<evidence type="ECO:0000313" key="4">
    <source>
        <dbReference type="Proteomes" id="UP000094053"/>
    </source>
</evidence>
<evidence type="ECO:0000313" key="3">
    <source>
        <dbReference type="EMBL" id="ODQ85656.1"/>
    </source>
</evidence>
<feature type="transmembrane region" description="Helical" evidence="2">
    <location>
        <begin position="134"/>
        <end position="155"/>
    </location>
</feature>
<feature type="compositionally biased region" description="Basic and acidic residues" evidence="1">
    <location>
        <begin position="250"/>
        <end position="260"/>
    </location>
</feature>
<dbReference type="OrthoDB" id="4705984at2"/>
<sequence>MTCTQSDTPCWEDSMPHFSVREKGDRITAMPLAASGMLSFFAVATFLLWVPTGAVGTLLAYRVSRQIVDPWWMMAGAALYTFLPLTVTSITTDEARNAFGQRATAKRISATPAFAGLGAGILAAAVWAGGITGAVLAIVGAGCGIAAAVSMLAAWKGIRDTRARLAWMAWLRRHGQRAPGVLREVRFLKKWSDENPLFTVVVEFATERGPQRITANMVTTRHRVPRNDSAVVITRVPGDPGAEVLIDLDPTGRPRFDPDTTKYVQPSAT</sequence>
<dbReference type="EMBL" id="MIHA01000048">
    <property type="protein sequence ID" value="ODQ85656.1"/>
    <property type="molecule type" value="Genomic_DNA"/>
</dbReference>
<dbReference type="RefSeq" id="WP_069417026.1">
    <property type="nucleotide sequence ID" value="NZ_JACKUL010000015.1"/>
</dbReference>
<reference evidence="4" key="1">
    <citation type="submission" date="2016-09" db="EMBL/GenBank/DDBJ databases">
        <authorList>
            <person name="Greninger A.L."/>
            <person name="Jerome K.R."/>
            <person name="Mcnair B."/>
            <person name="Wallis C."/>
            <person name="Fang F."/>
        </authorList>
    </citation>
    <scope>NUCLEOTIDE SEQUENCE [LARGE SCALE GENOMIC DNA]</scope>
    <source>
        <strain evidence="4">M6</strain>
    </source>
</reference>
<keyword evidence="2" id="KW-0812">Transmembrane</keyword>
<dbReference type="Proteomes" id="UP000094053">
    <property type="component" value="Unassembled WGS sequence"/>
</dbReference>
<keyword evidence="4" id="KW-1185">Reference proteome</keyword>
<evidence type="ECO:0000256" key="2">
    <source>
        <dbReference type="SAM" id="Phobius"/>
    </source>
</evidence>
<comment type="caution">
    <text evidence="3">The sequence shown here is derived from an EMBL/GenBank/DDBJ whole genome shotgun (WGS) entry which is preliminary data.</text>
</comment>
<proteinExistence type="predicted"/>
<feature type="region of interest" description="Disordered" evidence="1">
    <location>
        <begin position="250"/>
        <end position="269"/>
    </location>
</feature>
<feature type="transmembrane region" description="Helical" evidence="2">
    <location>
        <begin position="70"/>
        <end position="87"/>
    </location>
</feature>
<feature type="transmembrane region" description="Helical" evidence="2">
    <location>
        <begin position="29"/>
        <end position="50"/>
    </location>
</feature>
<gene>
    <name evidence="3" type="ORF">BHQ18_28710</name>
</gene>
<keyword evidence="2" id="KW-1133">Transmembrane helix</keyword>
<accession>A0A1E3R6T0</accession>
<protein>
    <submittedName>
        <fullName evidence="3">Uncharacterized protein</fullName>
    </submittedName>
</protein>